<dbReference type="EMBL" id="NSGR01000010">
    <property type="protein sequence ID" value="PCH10647.1"/>
    <property type="molecule type" value="Genomic_DNA"/>
</dbReference>
<proteinExistence type="predicted"/>
<dbReference type="RefSeq" id="WP_180757624.1">
    <property type="nucleotide sequence ID" value="NZ_NSGR01000010.1"/>
</dbReference>
<organism evidence="1 2">
    <name type="scientific">Streptococcus parauberis</name>
    <dbReference type="NCBI Taxonomy" id="1348"/>
    <lineage>
        <taxon>Bacteria</taxon>
        <taxon>Bacillati</taxon>
        <taxon>Bacillota</taxon>
        <taxon>Bacilli</taxon>
        <taxon>Lactobacillales</taxon>
        <taxon>Streptococcaceae</taxon>
        <taxon>Streptococcus</taxon>
    </lineage>
</organism>
<sequence length="834" mass="94772">MVKKLEYPIDRIHENLALRKDKVVVAYYRIPNTPITITDSDKKDSHKEKVSQVLKKLAKYKNFDVSLIPKDFLLGEKMADFADDMADDLRILGNETLEFTVDTLTREMEIPYQFDWVIGVNLGKGLLTGNVKDYITEQIDSIASNIASLAGYAVEIDDDWYKQYQEEEILVYSLLSTLKAKKIVDDDLFYYQRMQYLRYIPHARNEVTANRAMLNITDTLIKPMEGGFLKLESPYGSSFVSILPVGRFSTIFNGFHLGELVQRMSFPVELRFKAEFVDKNKLGGTMGRSNTRYDQIMKEAYSTNTVQQDDILMGAYSLKDLMKKVGNKEEIIEYGCFLVVAGSSLKQLNQRRHALLSYFADMKVAVYEASHDTPYLFQALLYGQDLQKTTRKWNHLVTSRGFSELMLFTNTQSGNKVGWYIGRVDNRLTAWDSIGEAIMGSKNLVLFNATVANKEDVAGKVTKNPHMIITGATGEGKSYLAQMIFLQTAQQNVRVLYVDPKRELRSHYLKVVSDPEYARKFPARKKQIESINFVTLDYSLKENHGVLDPIVILDREDASATAKNILLYLGQSVSSDRTPIVPTALNDVIGDIISRRENGEVVGFNQVIEALIESDRQDIVDMGKYYRSIIRGSILELAFSDGDISGLSYEERVTVLEVADLSLPKDDTKHISDHEKNSIALMFALGAFCKHFGERTTDETVEIFDEAWVLMQSSEGKAVIKSMRRVGRSKYNVLMLVSQSVHDAENDDDKTGFGTIFSFYEKSEREDILKHVGLEITPKNLEWIDNMISGQCLYYDVYGNLNMISVHNIHPDLDPLLKPMKESVSSQLENKYAS</sequence>
<reference evidence="1 2" key="1">
    <citation type="submission" date="2016-06" db="EMBL/GenBank/DDBJ databases">
        <authorList>
            <person name="Haines A.N."/>
            <person name="Council K.R."/>
        </authorList>
    </citation>
    <scope>NUCLEOTIDE SEQUENCE [LARGE SCALE GENOMIC DNA]</scope>
    <source>
        <strain evidence="1 2">SP158-29</strain>
    </source>
</reference>
<evidence type="ECO:0000313" key="2">
    <source>
        <dbReference type="Proteomes" id="UP000217465"/>
    </source>
</evidence>
<protein>
    <submittedName>
        <fullName evidence="1">AAA-like domain protein</fullName>
    </submittedName>
</protein>
<dbReference type="InterPro" id="IPR027417">
    <property type="entry name" value="P-loop_NTPase"/>
</dbReference>
<accession>A0A854WBK4</accession>
<evidence type="ECO:0000313" key="1">
    <source>
        <dbReference type="EMBL" id="PCH10647.1"/>
    </source>
</evidence>
<dbReference type="InterPro" id="IPR051162">
    <property type="entry name" value="T4SS_component"/>
</dbReference>
<dbReference type="Proteomes" id="UP000217465">
    <property type="component" value="Unassembled WGS sequence"/>
</dbReference>
<dbReference type="PIRSF" id="PIRSF015040">
    <property type="entry name" value="ATPase_SAG2001_prd"/>
    <property type="match status" value="1"/>
</dbReference>
<dbReference type="AlphaFoldDB" id="A0A854WBK4"/>
<dbReference type="SUPFAM" id="SSF52540">
    <property type="entry name" value="P-loop containing nucleoside triphosphate hydrolases"/>
    <property type="match status" value="1"/>
</dbReference>
<dbReference type="PANTHER" id="PTHR30121">
    <property type="entry name" value="UNCHARACTERIZED PROTEIN YJGR-RELATED"/>
    <property type="match status" value="1"/>
</dbReference>
<dbReference type="CDD" id="cd01127">
    <property type="entry name" value="TrwB_TraG_TraD_VirD4"/>
    <property type="match status" value="1"/>
</dbReference>
<name>A0A854WBK4_9STRE</name>
<dbReference type="PANTHER" id="PTHR30121:SF6">
    <property type="entry name" value="SLR6007 PROTEIN"/>
    <property type="match status" value="1"/>
</dbReference>
<dbReference type="Gene3D" id="3.40.50.300">
    <property type="entry name" value="P-loop containing nucleotide triphosphate hydrolases"/>
    <property type="match status" value="2"/>
</dbReference>
<dbReference type="Pfam" id="PF12846">
    <property type="entry name" value="AAA_10"/>
    <property type="match status" value="1"/>
</dbReference>
<comment type="caution">
    <text evidence="1">The sequence shown here is derived from an EMBL/GenBank/DDBJ whole genome shotgun (WGS) entry which is preliminary data.</text>
</comment>
<gene>
    <name evidence="1" type="ORF">A9Y57_01937</name>
</gene>
<dbReference type="InterPro" id="IPR016628">
    <property type="entry name" value="ATPase_SAG2001_prd"/>
</dbReference>